<dbReference type="EMBL" id="LXQA010021478">
    <property type="protein sequence ID" value="MCH91933.1"/>
    <property type="molecule type" value="Genomic_DNA"/>
</dbReference>
<evidence type="ECO:0000313" key="1">
    <source>
        <dbReference type="EMBL" id="MCH91933.1"/>
    </source>
</evidence>
<reference evidence="1 2" key="1">
    <citation type="journal article" date="2018" name="Front. Plant Sci.">
        <title>Red Clover (Trifolium pratense) and Zigzag Clover (T. medium) - A Picture of Genomic Similarities and Differences.</title>
        <authorList>
            <person name="Dluhosova J."/>
            <person name="Istvanek J."/>
            <person name="Nedelnik J."/>
            <person name="Repkova J."/>
        </authorList>
    </citation>
    <scope>NUCLEOTIDE SEQUENCE [LARGE SCALE GENOMIC DNA]</scope>
    <source>
        <strain evidence="2">cv. 10/8</strain>
        <tissue evidence="1">Leaf</tissue>
    </source>
</reference>
<evidence type="ECO:0000313" key="2">
    <source>
        <dbReference type="Proteomes" id="UP000265520"/>
    </source>
</evidence>
<dbReference type="AlphaFoldDB" id="A0A392MX92"/>
<organism evidence="1 2">
    <name type="scientific">Trifolium medium</name>
    <dbReference type="NCBI Taxonomy" id="97028"/>
    <lineage>
        <taxon>Eukaryota</taxon>
        <taxon>Viridiplantae</taxon>
        <taxon>Streptophyta</taxon>
        <taxon>Embryophyta</taxon>
        <taxon>Tracheophyta</taxon>
        <taxon>Spermatophyta</taxon>
        <taxon>Magnoliopsida</taxon>
        <taxon>eudicotyledons</taxon>
        <taxon>Gunneridae</taxon>
        <taxon>Pentapetalae</taxon>
        <taxon>rosids</taxon>
        <taxon>fabids</taxon>
        <taxon>Fabales</taxon>
        <taxon>Fabaceae</taxon>
        <taxon>Papilionoideae</taxon>
        <taxon>50 kb inversion clade</taxon>
        <taxon>NPAAA clade</taxon>
        <taxon>Hologalegina</taxon>
        <taxon>IRL clade</taxon>
        <taxon>Trifolieae</taxon>
        <taxon>Trifolium</taxon>
    </lineage>
</organism>
<name>A0A392MX92_9FABA</name>
<proteinExistence type="predicted"/>
<keyword evidence="2" id="KW-1185">Reference proteome</keyword>
<protein>
    <submittedName>
        <fullName evidence="1">Uncharacterized protein</fullName>
    </submittedName>
</protein>
<accession>A0A392MX92</accession>
<sequence>MMKVSHVLIEGEYSLSDGPVLGVHPSEDECSLSEQVALLSEGSSPELVAARSKSGTFDLLR</sequence>
<dbReference type="Proteomes" id="UP000265520">
    <property type="component" value="Unassembled WGS sequence"/>
</dbReference>
<comment type="caution">
    <text evidence="1">The sequence shown here is derived from an EMBL/GenBank/DDBJ whole genome shotgun (WGS) entry which is preliminary data.</text>
</comment>